<name>A0A9P0TPI2_PIEBR</name>
<evidence type="ECO:0000313" key="1">
    <source>
        <dbReference type="EMBL" id="CAH4031044.1"/>
    </source>
</evidence>
<evidence type="ECO:0000313" key="2">
    <source>
        <dbReference type="Proteomes" id="UP001152562"/>
    </source>
</evidence>
<reference evidence="1" key="1">
    <citation type="submission" date="2022-05" db="EMBL/GenBank/DDBJ databases">
        <authorList>
            <person name="Okamura Y."/>
        </authorList>
    </citation>
    <scope>NUCLEOTIDE SEQUENCE</scope>
</reference>
<sequence length="78" mass="9268">MPGGSSGFSCRSWDVKYGIANATHWIFPRMGPTLYRRLYCRNCEQNSIMIIFLIMLKPDKLHQYYQKKEEKLDETEMT</sequence>
<proteinExistence type="predicted"/>
<dbReference type="EMBL" id="CALOZG010000013">
    <property type="protein sequence ID" value="CAH4031044.1"/>
    <property type="molecule type" value="Genomic_DNA"/>
</dbReference>
<keyword evidence="2" id="KW-1185">Reference proteome</keyword>
<dbReference type="Proteomes" id="UP001152562">
    <property type="component" value="Unassembled WGS sequence"/>
</dbReference>
<comment type="caution">
    <text evidence="1">The sequence shown here is derived from an EMBL/GenBank/DDBJ whole genome shotgun (WGS) entry which is preliminary data.</text>
</comment>
<protein>
    <submittedName>
        <fullName evidence="1">Uncharacterized protein</fullName>
    </submittedName>
</protein>
<dbReference type="AlphaFoldDB" id="A0A9P0TPI2"/>
<accession>A0A9P0TPI2</accession>
<organism evidence="1 2">
    <name type="scientific">Pieris brassicae</name>
    <name type="common">White butterfly</name>
    <name type="synonym">Large white butterfly</name>
    <dbReference type="NCBI Taxonomy" id="7116"/>
    <lineage>
        <taxon>Eukaryota</taxon>
        <taxon>Metazoa</taxon>
        <taxon>Ecdysozoa</taxon>
        <taxon>Arthropoda</taxon>
        <taxon>Hexapoda</taxon>
        <taxon>Insecta</taxon>
        <taxon>Pterygota</taxon>
        <taxon>Neoptera</taxon>
        <taxon>Endopterygota</taxon>
        <taxon>Lepidoptera</taxon>
        <taxon>Glossata</taxon>
        <taxon>Ditrysia</taxon>
        <taxon>Papilionoidea</taxon>
        <taxon>Pieridae</taxon>
        <taxon>Pierinae</taxon>
        <taxon>Pieris</taxon>
    </lineage>
</organism>
<gene>
    <name evidence="1" type="ORF">PIBRA_LOCUS7621</name>
</gene>